<keyword evidence="3 5" id="KW-0067">ATP-binding</keyword>
<dbReference type="NCBIfam" id="TIGR00152">
    <property type="entry name" value="dephospho-CoA kinase"/>
    <property type="match status" value="1"/>
</dbReference>
<evidence type="ECO:0000256" key="4">
    <source>
        <dbReference type="ARBA" id="ARBA00022993"/>
    </source>
</evidence>
<dbReference type="Proteomes" id="UP000252357">
    <property type="component" value="Unassembled WGS sequence"/>
</dbReference>
<dbReference type="UniPathway" id="UPA00241">
    <property type="reaction ID" value="UER00356"/>
</dbReference>
<dbReference type="InterPro" id="IPR001977">
    <property type="entry name" value="Depp_CoAkinase"/>
</dbReference>
<dbReference type="RefSeq" id="WP_114403022.1">
    <property type="nucleotide sequence ID" value="NZ_QPGB01000003.1"/>
</dbReference>
<keyword evidence="4 5" id="KW-0173">Coenzyme A biosynthesis</keyword>
<dbReference type="GO" id="GO:0004140">
    <property type="term" value="F:dephospho-CoA kinase activity"/>
    <property type="evidence" value="ECO:0007669"/>
    <property type="project" value="UniProtKB-UniRule"/>
</dbReference>
<keyword evidence="5" id="KW-0963">Cytoplasm</keyword>
<evidence type="ECO:0000256" key="6">
    <source>
        <dbReference type="NCBIfam" id="TIGR00152"/>
    </source>
</evidence>
<evidence type="ECO:0000256" key="1">
    <source>
        <dbReference type="ARBA" id="ARBA00009018"/>
    </source>
</evidence>
<dbReference type="Pfam" id="PF01121">
    <property type="entry name" value="CoaE"/>
    <property type="match status" value="1"/>
</dbReference>
<dbReference type="GO" id="GO:0015937">
    <property type="term" value="P:coenzyme A biosynthetic process"/>
    <property type="evidence" value="ECO:0007669"/>
    <property type="project" value="UniProtKB-UniRule"/>
</dbReference>
<evidence type="ECO:0000256" key="2">
    <source>
        <dbReference type="ARBA" id="ARBA00022741"/>
    </source>
</evidence>
<reference evidence="7 8" key="1">
    <citation type="journal article" date="2018" name="Int. J. Syst. Evol. Microbiol.">
        <title>Parvibium lacunae gen. nov., sp. nov., a new member of the family Alcaligenaceae isolated from a freshwater pond.</title>
        <authorList>
            <person name="Chen W.M."/>
            <person name="Xie P.B."/>
            <person name="Hsu M.Y."/>
            <person name="Sheu S.Y."/>
        </authorList>
    </citation>
    <scope>NUCLEOTIDE SEQUENCE [LARGE SCALE GENOMIC DNA]</scope>
    <source>
        <strain evidence="7 8">KMB9</strain>
    </source>
</reference>
<dbReference type="EC" id="2.7.1.24" evidence="5 6"/>
<keyword evidence="5 7" id="KW-0418">Kinase</keyword>
<organism evidence="7 8">
    <name type="scientific">Parvibium lacunae</name>
    <dbReference type="NCBI Taxonomy" id="1888893"/>
    <lineage>
        <taxon>Bacteria</taxon>
        <taxon>Pseudomonadati</taxon>
        <taxon>Pseudomonadota</taxon>
        <taxon>Betaproteobacteria</taxon>
        <taxon>Burkholderiales</taxon>
        <taxon>Alcaligenaceae</taxon>
        <taxon>Parvibium</taxon>
    </lineage>
</organism>
<keyword evidence="5 7" id="KW-0808">Transferase</keyword>
<dbReference type="SUPFAM" id="SSF52540">
    <property type="entry name" value="P-loop containing nucleoside triphosphate hydrolases"/>
    <property type="match status" value="1"/>
</dbReference>
<dbReference type="AlphaFoldDB" id="A0A368L2C6"/>
<dbReference type="PANTHER" id="PTHR10695:SF46">
    <property type="entry name" value="BIFUNCTIONAL COENZYME A SYNTHASE-RELATED"/>
    <property type="match status" value="1"/>
</dbReference>
<name>A0A368L2C6_9BURK</name>
<keyword evidence="2 5" id="KW-0547">Nucleotide-binding</keyword>
<comment type="subcellular location">
    <subcellularLocation>
        <location evidence="5">Cytoplasm</location>
    </subcellularLocation>
</comment>
<feature type="binding site" evidence="5">
    <location>
        <begin position="14"/>
        <end position="19"/>
    </location>
    <ligand>
        <name>ATP</name>
        <dbReference type="ChEBI" id="CHEBI:30616"/>
    </ligand>
</feature>
<dbReference type="InterPro" id="IPR027417">
    <property type="entry name" value="P-loop_NTPase"/>
</dbReference>
<dbReference type="PANTHER" id="PTHR10695">
    <property type="entry name" value="DEPHOSPHO-COA KINASE-RELATED"/>
    <property type="match status" value="1"/>
</dbReference>
<dbReference type="GO" id="GO:0005524">
    <property type="term" value="F:ATP binding"/>
    <property type="evidence" value="ECO:0007669"/>
    <property type="project" value="UniProtKB-UniRule"/>
</dbReference>
<accession>A0A368L2C6</accession>
<proteinExistence type="inferred from homology"/>
<protein>
    <recommendedName>
        <fullName evidence="5 6">Dephospho-CoA kinase</fullName>
        <ecNumber evidence="5 6">2.7.1.24</ecNumber>
    </recommendedName>
    <alternativeName>
        <fullName evidence="5">Dephosphocoenzyme A kinase</fullName>
    </alternativeName>
</protein>
<dbReference type="HAMAP" id="MF_00376">
    <property type="entry name" value="Dephospho_CoA_kinase"/>
    <property type="match status" value="1"/>
</dbReference>
<comment type="pathway">
    <text evidence="5">Cofactor biosynthesis; coenzyme A biosynthesis; CoA from (R)-pantothenate: step 5/5.</text>
</comment>
<gene>
    <name evidence="5" type="primary">coaE</name>
    <name evidence="7" type="ORF">DU000_08845</name>
</gene>
<keyword evidence="8" id="KW-1185">Reference proteome</keyword>
<dbReference type="Gene3D" id="3.40.50.300">
    <property type="entry name" value="P-loop containing nucleotide triphosphate hydrolases"/>
    <property type="match status" value="1"/>
</dbReference>
<dbReference type="OrthoDB" id="9812943at2"/>
<evidence type="ECO:0000313" key="7">
    <source>
        <dbReference type="EMBL" id="RCS57540.1"/>
    </source>
</evidence>
<dbReference type="EMBL" id="QPGB01000003">
    <property type="protein sequence ID" value="RCS57540.1"/>
    <property type="molecule type" value="Genomic_DNA"/>
</dbReference>
<sequence>MNTPLRIGMTGGIGSGKSAAAHYFAHLGATIIDSDQIAHQLTTSGGLAIPAIRQHFGTDYLTTNGSLDRQRMRERIFQDHVAKRTLEAILHPLIRAACWQQAQESAAAPYQIWVIPLLYEHPDWQENLDRILVIDCDEETQIHRVMQRSQLTREAVEQILRQQAKRIDRLSIANDVIVNIGDFAALQQQVDALHQLYLNRTPQNHHRL</sequence>
<dbReference type="PROSITE" id="PS51219">
    <property type="entry name" value="DPCK"/>
    <property type="match status" value="1"/>
</dbReference>
<dbReference type="GO" id="GO:0005737">
    <property type="term" value="C:cytoplasm"/>
    <property type="evidence" value="ECO:0007669"/>
    <property type="project" value="UniProtKB-SubCell"/>
</dbReference>
<comment type="similarity">
    <text evidence="1 5">Belongs to the CoaE family.</text>
</comment>
<evidence type="ECO:0000313" key="8">
    <source>
        <dbReference type="Proteomes" id="UP000252357"/>
    </source>
</evidence>
<comment type="caution">
    <text evidence="7">The sequence shown here is derived from an EMBL/GenBank/DDBJ whole genome shotgun (WGS) entry which is preliminary data.</text>
</comment>
<evidence type="ECO:0000256" key="3">
    <source>
        <dbReference type="ARBA" id="ARBA00022840"/>
    </source>
</evidence>
<comment type="catalytic activity">
    <reaction evidence="5">
        <text>3'-dephospho-CoA + ATP = ADP + CoA + H(+)</text>
        <dbReference type="Rhea" id="RHEA:18245"/>
        <dbReference type="ChEBI" id="CHEBI:15378"/>
        <dbReference type="ChEBI" id="CHEBI:30616"/>
        <dbReference type="ChEBI" id="CHEBI:57287"/>
        <dbReference type="ChEBI" id="CHEBI:57328"/>
        <dbReference type="ChEBI" id="CHEBI:456216"/>
        <dbReference type="EC" id="2.7.1.24"/>
    </reaction>
</comment>
<dbReference type="CDD" id="cd02022">
    <property type="entry name" value="DPCK"/>
    <property type="match status" value="1"/>
</dbReference>
<comment type="function">
    <text evidence="5">Catalyzes the phosphorylation of the 3'-hydroxyl group of dephosphocoenzyme A to form coenzyme A.</text>
</comment>
<evidence type="ECO:0000256" key="5">
    <source>
        <dbReference type="HAMAP-Rule" id="MF_00376"/>
    </source>
</evidence>